<protein>
    <submittedName>
        <fullName evidence="1">Uncharacterized protein</fullName>
    </submittedName>
</protein>
<dbReference type="AlphaFoldDB" id="A0A370L9G7"/>
<proteinExistence type="predicted"/>
<dbReference type="Proteomes" id="UP000255207">
    <property type="component" value="Unassembled WGS sequence"/>
</dbReference>
<evidence type="ECO:0000313" key="1">
    <source>
        <dbReference type="EMBL" id="RDJ27962.1"/>
    </source>
</evidence>
<keyword evidence="2" id="KW-1185">Reference proteome</keyword>
<gene>
    <name evidence="1" type="ORF">DWE98_04985</name>
</gene>
<accession>A0A370L9G7</accession>
<organism evidence="1 2">
    <name type="scientific">Bosea caraganae</name>
    <dbReference type="NCBI Taxonomy" id="2763117"/>
    <lineage>
        <taxon>Bacteria</taxon>
        <taxon>Pseudomonadati</taxon>
        <taxon>Pseudomonadota</taxon>
        <taxon>Alphaproteobacteria</taxon>
        <taxon>Hyphomicrobiales</taxon>
        <taxon>Boseaceae</taxon>
        <taxon>Bosea</taxon>
    </lineage>
</organism>
<reference evidence="2" key="1">
    <citation type="submission" date="2018-07" db="EMBL/GenBank/DDBJ databases">
        <authorList>
            <person name="Safronova V.I."/>
            <person name="Chirak E.R."/>
            <person name="Sazanova A.L."/>
        </authorList>
    </citation>
    <scope>NUCLEOTIDE SEQUENCE [LARGE SCALE GENOMIC DNA]</scope>
    <source>
        <strain evidence="2">RCAM04685</strain>
    </source>
</reference>
<name>A0A370L9G7_9HYPH</name>
<evidence type="ECO:0000313" key="2">
    <source>
        <dbReference type="Proteomes" id="UP000255207"/>
    </source>
</evidence>
<sequence length="103" mass="10759">MATGWGDIIMLRSVLFAFGAAALAGCAPTVPIMARIDGKTASDSPASVAQMRQDKSVCNGEVSKAILTAPGVYPTQLMTNVYTGCMAGRGYRPTDQSEPMLSN</sequence>
<dbReference type="EMBL" id="QQTP01000002">
    <property type="protein sequence ID" value="RDJ27962.1"/>
    <property type="molecule type" value="Genomic_DNA"/>
</dbReference>
<comment type="caution">
    <text evidence="1">The sequence shown here is derived from an EMBL/GenBank/DDBJ whole genome shotgun (WGS) entry which is preliminary data.</text>
</comment>